<dbReference type="Gene3D" id="1.10.287.70">
    <property type="match status" value="1"/>
</dbReference>
<evidence type="ECO:0000313" key="3">
    <source>
        <dbReference type="EMBL" id="AXY58136.1"/>
    </source>
</evidence>
<feature type="transmembrane region" description="Helical" evidence="1">
    <location>
        <begin position="41"/>
        <end position="58"/>
    </location>
</feature>
<reference evidence="4 6" key="3">
    <citation type="submission" date="2023-06" db="EMBL/GenBank/DDBJ databases">
        <title>Genomic Analysis of Acinetobacter Strains Recovered from South Australian Aquatic Samples provides Insights into the Circulation of Antibiotic Resistance determinants in the Environment.</title>
        <authorList>
            <person name="Tobin L."/>
            <person name="Jarocki V.M."/>
            <person name="Kenyon J."/>
            <person name="Drigo B."/>
            <person name="Donner E."/>
            <person name="Djordjevic S.P."/>
            <person name="Hamidian M."/>
        </authorList>
    </citation>
    <scope>NUCLEOTIDE SEQUENCE [LARGE SCALE GENOMIC DNA]</scope>
    <source>
        <strain evidence="4 6">SAAc652</strain>
    </source>
</reference>
<reference evidence="5" key="1">
    <citation type="submission" date="2018-09" db="EMBL/GenBank/DDBJ databases">
        <title>The complete genome of Acinetobacter sp. strain WCHAc010005.</title>
        <authorList>
            <person name="Hu Y."/>
            <person name="Long H."/>
            <person name="Feng Y."/>
            <person name="Zong Z."/>
        </authorList>
    </citation>
    <scope>NUCLEOTIDE SEQUENCE [LARGE SCALE GENOMIC DNA]</scope>
    <source>
        <strain evidence="5">WCHAc010005</strain>
    </source>
</reference>
<keyword evidence="3" id="KW-0813">Transport</keyword>
<feature type="transmembrane region" description="Helical" evidence="1">
    <location>
        <begin position="193"/>
        <end position="215"/>
    </location>
</feature>
<dbReference type="Pfam" id="PF07885">
    <property type="entry name" value="Ion_trans_2"/>
    <property type="match status" value="1"/>
</dbReference>
<gene>
    <name evidence="3" type="ORF">CDG60_17190</name>
    <name evidence="4" type="ORF">QR674_09530</name>
</gene>
<reference evidence="3" key="2">
    <citation type="journal article" date="2019" name="J. Microbiol.">
        <title>Acinetobacter chinensis, a novel Acinetobacter species, carrying blaNDM-1, recovered from hospital sewage.</title>
        <authorList>
            <person name="Hu Y."/>
            <person name="Feng Y."/>
            <person name="Qin J."/>
            <person name="Zhang X."/>
            <person name="Zong Z."/>
        </authorList>
    </citation>
    <scope>NUCLEOTIDE SEQUENCE</scope>
    <source>
        <strain evidence="3">WCHAc010005</strain>
    </source>
</reference>
<feature type="transmembrane region" description="Helical" evidence="1">
    <location>
        <begin position="127"/>
        <end position="150"/>
    </location>
</feature>
<accession>A0A3B7LYY9</accession>
<dbReference type="KEGG" id="achi:CDG60_17190"/>
<sequence length="234" mass="26198">MQAFVDFWRVFRGLPSAWLLLIQILLLFLSLLTYDSLSFRALTWALGVLVLLLIAKVIRQTPVFTFLGLSFVGGAVIFSIPILFGVKNITVQVVAHVFEAAAYFVAAYGLLRYMFADRYLTRDELFAAGAVFTLLAWGFAFLYSICQLLIPGSFQNPNVSGLQSWLDLLFLSFSLQSATGLSDLIPMSPLARVLAMLQMFTGVMYLALIVSRLIALQYIAHLPERPKPDERSRD</sequence>
<name>A0A3B7LYY9_9GAMM</name>
<organism evidence="3 5">
    <name type="scientific">Acinetobacter chinensis</name>
    <dbReference type="NCBI Taxonomy" id="2004650"/>
    <lineage>
        <taxon>Bacteria</taxon>
        <taxon>Pseudomonadati</taxon>
        <taxon>Pseudomonadota</taxon>
        <taxon>Gammaproteobacteria</taxon>
        <taxon>Moraxellales</taxon>
        <taxon>Moraxellaceae</taxon>
        <taxon>Acinetobacter</taxon>
    </lineage>
</organism>
<feature type="transmembrane region" description="Helical" evidence="1">
    <location>
        <begin position="93"/>
        <end position="115"/>
    </location>
</feature>
<feature type="transmembrane region" description="Helical" evidence="1">
    <location>
        <begin position="16"/>
        <end position="34"/>
    </location>
</feature>
<keyword evidence="1" id="KW-0472">Membrane</keyword>
<keyword evidence="3" id="KW-0407">Ion channel</keyword>
<evidence type="ECO:0000313" key="4">
    <source>
        <dbReference type="EMBL" id="MDV2469229.1"/>
    </source>
</evidence>
<evidence type="ECO:0000259" key="2">
    <source>
        <dbReference type="Pfam" id="PF07885"/>
    </source>
</evidence>
<dbReference type="SUPFAM" id="SSF81324">
    <property type="entry name" value="Voltage-gated potassium channels"/>
    <property type="match status" value="1"/>
</dbReference>
<evidence type="ECO:0000256" key="1">
    <source>
        <dbReference type="SAM" id="Phobius"/>
    </source>
</evidence>
<dbReference type="Proteomes" id="UP001278188">
    <property type="component" value="Unassembled WGS sequence"/>
</dbReference>
<dbReference type="GO" id="GO:0034220">
    <property type="term" value="P:monoatomic ion transmembrane transport"/>
    <property type="evidence" value="ECO:0007669"/>
    <property type="project" value="UniProtKB-KW"/>
</dbReference>
<keyword evidence="3" id="KW-0406">Ion transport</keyword>
<evidence type="ECO:0000313" key="6">
    <source>
        <dbReference type="Proteomes" id="UP001278188"/>
    </source>
</evidence>
<feature type="domain" description="Potassium channel" evidence="2">
    <location>
        <begin position="134"/>
        <end position="214"/>
    </location>
</feature>
<dbReference type="InterPro" id="IPR013099">
    <property type="entry name" value="K_chnl_dom"/>
</dbReference>
<evidence type="ECO:0000313" key="5">
    <source>
        <dbReference type="Proteomes" id="UP000263753"/>
    </source>
</evidence>
<proteinExistence type="predicted"/>
<keyword evidence="1" id="KW-0812">Transmembrane</keyword>
<dbReference type="RefSeq" id="WP_087512054.1">
    <property type="nucleotide sequence ID" value="NZ_CP032134.1"/>
</dbReference>
<feature type="transmembrane region" description="Helical" evidence="1">
    <location>
        <begin position="64"/>
        <end position="86"/>
    </location>
</feature>
<dbReference type="AlphaFoldDB" id="A0A3B7LYY9"/>
<keyword evidence="1" id="KW-1133">Transmembrane helix</keyword>
<dbReference type="EMBL" id="JASVDY010000003">
    <property type="protein sequence ID" value="MDV2469229.1"/>
    <property type="molecule type" value="Genomic_DNA"/>
</dbReference>
<dbReference type="EMBL" id="CP032134">
    <property type="protein sequence ID" value="AXY58136.1"/>
    <property type="molecule type" value="Genomic_DNA"/>
</dbReference>
<dbReference type="Proteomes" id="UP000263753">
    <property type="component" value="Chromosome"/>
</dbReference>
<protein>
    <submittedName>
        <fullName evidence="4">Ion channel</fullName>
    </submittedName>
    <submittedName>
        <fullName evidence="3">Two pore domain potassium channel family protein</fullName>
    </submittedName>
</protein>
<keyword evidence="6" id="KW-1185">Reference proteome</keyword>